<keyword evidence="4 8" id="KW-0418">Kinase</keyword>
<dbReference type="PROSITE" id="PS50011">
    <property type="entry name" value="PROTEIN_KINASE_DOM"/>
    <property type="match status" value="1"/>
</dbReference>
<dbReference type="InterPro" id="IPR000719">
    <property type="entry name" value="Prot_kinase_dom"/>
</dbReference>
<evidence type="ECO:0000256" key="4">
    <source>
        <dbReference type="ARBA" id="ARBA00022777"/>
    </source>
</evidence>
<dbReference type="EC" id="2.7.11.1" evidence="1"/>
<dbReference type="InParanoid" id="A0A286UD38"/>
<feature type="compositionally biased region" description="Polar residues" evidence="6">
    <location>
        <begin position="348"/>
        <end position="366"/>
    </location>
</feature>
<evidence type="ECO:0000256" key="5">
    <source>
        <dbReference type="ARBA" id="ARBA00022840"/>
    </source>
</evidence>
<dbReference type="GO" id="GO:0005829">
    <property type="term" value="C:cytosol"/>
    <property type="evidence" value="ECO:0007669"/>
    <property type="project" value="TreeGrafter"/>
</dbReference>
<feature type="compositionally biased region" description="Low complexity" evidence="6">
    <location>
        <begin position="257"/>
        <end position="266"/>
    </location>
</feature>
<feature type="compositionally biased region" description="Basic residues" evidence="6">
    <location>
        <begin position="498"/>
        <end position="508"/>
    </location>
</feature>
<evidence type="ECO:0000313" key="9">
    <source>
        <dbReference type="Proteomes" id="UP000217199"/>
    </source>
</evidence>
<feature type="domain" description="Protein kinase" evidence="7">
    <location>
        <begin position="1"/>
        <end position="255"/>
    </location>
</feature>
<dbReference type="PANTHER" id="PTHR24348">
    <property type="entry name" value="SERINE/THREONINE-PROTEIN KINASE UNC-51-RELATED"/>
    <property type="match status" value="1"/>
</dbReference>
<evidence type="ECO:0000256" key="1">
    <source>
        <dbReference type="ARBA" id="ARBA00012513"/>
    </source>
</evidence>
<feature type="region of interest" description="Disordered" evidence="6">
    <location>
        <begin position="437"/>
        <end position="508"/>
    </location>
</feature>
<dbReference type="PANTHER" id="PTHR24348:SF22">
    <property type="entry name" value="NON-SPECIFIC SERINE_THREONINE PROTEIN KINASE"/>
    <property type="match status" value="1"/>
</dbReference>
<accession>A0A286UD38</accession>
<keyword evidence="2" id="KW-0808">Transferase</keyword>
<dbReference type="Gene3D" id="1.10.510.10">
    <property type="entry name" value="Transferase(Phosphotransferase) domain 1"/>
    <property type="match status" value="1"/>
</dbReference>
<evidence type="ECO:0000259" key="7">
    <source>
        <dbReference type="PROSITE" id="PS50011"/>
    </source>
</evidence>
<evidence type="ECO:0000256" key="6">
    <source>
        <dbReference type="SAM" id="MobiDB-lite"/>
    </source>
</evidence>
<keyword evidence="3" id="KW-0547">Nucleotide-binding</keyword>
<dbReference type="GO" id="GO:0004674">
    <property type="term" value="F:protein serine/threonine kinase activity"/>
    <property type="evidence" value="ECO:0007669"/>
    <property type="project" value="UniProtKB-EC"/>
</dbReference>
<dbReference type="SUPFAM" id="SSF56112">
    <property type="entry name" value="Protein kinase-like (PK-like)"/>
    <property type="match status" value="1"/>
</dbReference>
<dbReference type="GO" id="GO:0000045">
    <property type="term" value="P:autophagosome assembly"/>
    <property type="evidence" value="ECO:0007669"/>
    <property type="project" value="TreeGrafter"/>
</dbReference>
<dbReference type="InterPro" id="IPR045269">
    <property type="entry name" value="Atg1-like"/>
</dbReference>
<gene>
    <name evidence="8" type="ORF">PNOK_0758100</name>
</gene>
<evidence type="ECO:0000256" key="2">
    <source>
        <dbReference type="ARBA" id="ARBA00022679"/>
    </source>
</evidence>
<comment type="caution">
    <text evidence="8">The sequence shown here is derived from an EMBL/GenBank/DDBJ whole genome shotgun (WGS) entry which is preliminary data.</text>
</comment>
<keyword evidence="5" id="KW-0067">ATP-binding</keyword>
<proteinExistence type="predicted"/>
<dbReference type="OrthoDB" id="541276at2759"/>
<dbReference type="InterPro" id="IPR011009">
    <property type="entry name" value="Kinase-like_dom_sf"/>
</dbReference>
<dbReference type="STRING" id="2282107.A0A286UD38"/>
<dbReference type="GO" id="GO:0010506">
    <property type="term" value="P:regulation of autophagy"/>
    <property type="evidence" value="ECO:0007669"/>
    <property type="project" value="InterPro"/>
</dbReference>
<dbReference type="Pfam" id="PF00069">
    <property type="entry name" value="Pkinase"/>
    <property type="match status" value="1"/>
</dbReference>
<feature type="region of interest" description="Disordered" evidence="6">
    <location>
        <begin position="251"/>
        <end position="321"/>
    </location>
</feature>
<dbReference type="Proteomes" id="UP000217199">
    <property type="component" value="Unassembled WGS sequence"/>
</dbReference>
<feature type="compositionally biased region" description="Polar residues" evidence="6">
    <location>
        <begin position="374"/>
        <end position="387"/>
    </location>
</feature>
<feature type="compositionally biased region" description="Polar residues" evidence="6">
    <location>
        <begin position="288"/>
        <end position="313"/>
    </location>
</feature>
<sequence>MSSILQKLVPKPEEREFGDFLIETKEIGDGGFSKVYLRTLSIFYHEDDLCLVTEYLGGGDLWSKGIENTFFGEKDLKKAMRDVLSGMLALLKAGLLHRDIKPESILRDEKGSLFKISRQKQQPDDISGSYEHMAPEQIRMRLHTVQLLVHPNELSKSHEKYMSTASEKTEVWAAGITAWFLLIKTPVFDTFGLGSTDTLSQKIQKIYKEMYTMDYAQKLKNTYITRSGREWLSKMVDLNPETRITMEGAYRHKTRSRSGVSVRSVSPVQAALTPRRRLPSPVNKKENAQNTVNSQPNPATSRSSGPTPKNATSLPKDANIPTESSAALQRIVATHKKATAIPKKAGDLSSSSTITLQSNPVTPKNSDSTHKRVPSSTKSAATLTESAASPLKISSPKKKVPANPQKVAATSLSGSVTTNKPVTSTITGTAAISTNSRTKDKAASSHKITKGDVVGQTRHGGISRDEQNTSNGIVVRKNSLVESRKKSISHHTSEVGSKSKKKESHPIK</sequence>
<organism evidence="8 9">
    <name type="scientific">Pyrrhoderma noxium</name>
    <dbReference type="NCBI Taxonomy" id="2282107"/>
    <lineage>
        <taxon>Eukaryota</taxon>
        <taxon>Fungi</taxon>
        <taxon>Dikarya</taxon>
        <taxon>Basidiomycota</taxon>
        <taxon>Agaricomycotina</taxon>
        <taxon>Agaricomycetes</taxon>
        <taxon>Hymenochaetales</taxon>
        <taxon>Hymenochaetaceae</taxon>
        <taxon>Pyrrhoderma</taxon>
    </lineage>
</organism>
<dbReference type="EMBL" id="NBII01000007">
    <property type="protein sequence ID" value="PAV17516.1"/>
    <property type="molecule type" value="Genomic_DNA"/>
</dbReference>
<dbReference type="SMART" id="SM00220">
    <property type="entry name" value="S_TKc"/>
    <property type="match status" value="1"/>
</dbReference>
<evidence type="ECO:0000313" key="8">
    <source>
        <dbReference type="EMBL" id="PAV17516.1"/>
    </source>
</evidence>
<protein>
    <recommendedName>
        <fullName evidence="1">non-specific serine/threonine protein kinase</fullName>
        <ecNumber evidence="1">2.7.11.1</ecNumber>
    </recommendedName>
</protein>
<dbReference type="GO" id="GO:0000407">
    <property type="term" value="C:phagophore assembly site"/>
    <property type="evidence" value="ECO:0007669"/>
    <property type="project" value="TreeGrafter"/>
</dbReference>
<feature type="region of interest" description="Disordered" evidence="6">
    <location>
        <begin position="339"/>
        <end position="402"/>
    </location>
</feature>
<dbReference type="GO" id="GO:0005776">
    <property type="term" value="C:autophagosome"/>
    <property type="evidence" value="ECO:0007669"/>
    <property type="project" value="TreeGrafter"/>
</dbReference>
<evidence type="ECO:0000256" key="3">
    <source>
        <dbReference type="ARBA" id="ARBA00022741"/>
    </source>
</evidence>
<keyword evidence="9" id="KW-1185">Reference proteome</keyword>
<dbReference type="AlphaFoldDB" id="A0A286UD38"/>
<dbReference type="GO" id="GO:0016020">
    <property type="term" value="C:membrane"/>
    <property type="evidence" value="ECO:0007669"/>
    <property type="project" value="TreeGrafter"/>
</dbReference>
<name>A0A286UD38_9AGAM</name>
<reference evidence="8 9" key="1">
    <citation type="journal article" date="2017" name="Mol. Ecol.">
        <title>Comparative and population genomic landscape of Phellinus noxius: A hypervariable fungus causing root rot in trees.</title>
        <authorList>
            <person name="Chung C.L."/>
            <person name="Lee T.J."/>
            <person name="Akiba M."/>
            <person name="Lee H.H."/>
            <person name="Kuo T.H."/>
            <person name="Liu D."/>
            <person name="Ke H.M."/>
            <person name="Yokoi T."/>
            <person name="Roa M.B."/>
            <person name="Lu M.J."/>
            <person name="Chang Y.Y."/>
            <person name="Ann P.J."/>
            <person name="Tsai J.N."/>
            <person name="Chen C.Y."/>
            <person name="Tzean S.S."/>
            <person name="Ota Y."/>
            <person name="Hattori T."/>
            <person name="Sahashi N."/>
            <person name="Liou R.F."/>
            <person name="Kikuchi T."/>
            <person name="Tsai I.J."/>
        </authorList>
    </citation>
    <scope>NUCLEOTIDE SEQUENCE [LARGE SCALE GENOMIC DNA]</scope>
    <source>
        <strain evidence="8 9">FFPRI411160</strain>
    </source>
</reference>
<dbReference type="GO" id="GO:0005524">
    <property type="term" value="F:ATP binding"/>
    <property type="evidence" value="ECO:0007669"/>
    <property type="project" value="UniProtKB-KW"/>
</dbReference>